<dbReference type="InterPro" id="IPR013413">
    <property type="entry name" value="CRISPR-assoc_prot_NE0113"/>
</dbReference>
<reference evidence="3" key="1">
    <citation type="submission" date="2017-12" db="EMBL/GenBank/DDBJ databases">
        <title>Phylogenetic diversity of female urinary microbiome.</title>
        <authorList>
            <person name="Thomas-White K."/>
            <person name="Wolfe A.J."/>
        </authorList>
    </citation>
    <scope>NUCLEOTIDE SEQUENCE [LARGE SCALE GENOMIC DNA]</scope>
    <source>
        <strain evidence="3">UMB0023</strain>
    </source>
</reference>
<dbReference type="EMBL" id="CP136962">
    <property type="protein sequence ID" value="WOS97716.1"/>
    <property type="molecule type" value="Genomic_DNA"/>
</dbReference>
<dbReference type="Pfam" id="PF09623">
    <property type="entry name" value="Cas_NE0113"/>
    <property type="match status" value="1"/>
</dbReference>
<sequence length="363" mass="41769">MKEKILVVVSGMTPQIITETVFALAQKQWIPNRIVALTTLAGAEKIKSRLLGENGYFRRLRQEYDLPDIHFDEHSIEIIRDEDGSLEDIRTPEQNNAAADMIVRWIRDLCADKNTELHISIAGGRKSMGFYIGYALSLFGRKQDKMSHVLVEEAFETHPEFFYPPKNELFLNTSKHGMMDASKAQVMLAEIPFVRMGGGKVDWTLTEGQTFSQAVMCIQEMLDDTQVVIDVEKGHIHFGTVCVENLTPREFSVYLTMAQLCIDGRKIKQEEEEELARLVWANYKNRRKKSDEITLEKWLEDDGVKLGSFFWARFGEDRSNIAKKFRKVMGEYGKQFTIHAEGKRNKLYYLPLEPSSINIQNKS</sequence>
<dbReference type="CDD" id="cd09741">
    <property type="entry name" value="Csx1_III-U"/>
    <property type="match status" value="1"/>
</dbReference>
<dbReference type="NCBIfam" id="TIGR02584">
    <property type="entry name" value="cas_NE0113"/>
    <property type="match status" value="1"/>
</dbReference>
<organism evidence="2 3">
    <name type="scientific">Neisseria perflava</name>
    <dbReference type="NCBI Taxonomy" id="33053"/>
    <lineage>
        <taxon>Bacteria</taxon>
        <taxon>Pseudomonadati</taxon>
        <taxon>Pseudomonadota</taxon>
        <taxon>Betaproteobacteria</taxon>
        <taxon>Neisseriales</taxon>
        <taxon>Neisseriaceae</taxon>
        <taxon>Neisseria</taxon>
    </lineage>
</organism>
<accession>A0AAF1BWP8</accession>
<evidence type="ECO:0000313" key="2">
    <source>
        <dbReference type="EMBL" id="WOS97716.1"/>
    </source>
</evidence>
<protein>
    <submittedName>
        <fullName evidence="2">CRISPR-associated ring nuclease Csm6</fullName>
    </submittedName>
</protein>
<dbReference type="InterPro" id="IPR019092">
    <property type="entry name" value="SSO2081-like_dom"/>
</dbReference>
<evidence type="ECO:0000313" key="3">
    <source>
        <dbReference type="Proteomes" id="UP000234781"/>
    </source>
</evidence>
<dbReference type="RefSeq" id="WP_159068721.1">
    <property type="nucleotide sequence ID" value="NZ_CP136962.1"/>
</dbReference>
<feature type="domain" description="CRISPR system ring nuclease SSO2081-like" evidence="1">
    <location>
        <begin position="13"/>
        <end position="220"/>
    </location>
</feature>
<dbReference type="Proteomes" id="UP000234781">
    <property type="component" value="Chromosome"/>
</dbReference>
<proteinExistence type="predicted"/>
<name>A0AAF1BWP8_NEIPE</name>
<reference evidence="2 3" key="2">
    <citation type="submission" date="2023-10" db="EMBL/GenBank/DDBJ databases">
        <authorList>
            <person name="Choi B."/>
        </authorList>
    </citation>
    <scope>NUCLEOTIDE SEQUENCE [LARGE SCALE GENOMIC DNA]</scope>
    <source>
        <strain evidence="2 3">UMB0023</strain>
    </source>
</reference>
<keyword evidence="3" id="KW-1185">Reference proteome</keyword>
<gene>
    <name evidence="2" type="primary">csm6</name>
    <name evidence="2" type="ORF">CYJ98_009080</name>
</gene>
<evidence type="ECO:0000259" key="1">
    <source>
        <dbReference type="Pfam" id="PF09623"/>
    </source>
</evidence>
<dbReference type="AlphaFoldDB" id="A0AAF1BWP8"/>